<feature type="region of interest" description="Disordered" evidence="1">
    <location>
        <begin position="1"/>
        <end position="46"/>
    </location>
</feature>
<dbReference type="Proteomes" id="UP001501490">
    <property type="component" value="Unassembled WGS sequence"/>
</dbReference>
<evidence type="ECO:0000256" key="1">
    <source>
        <dbReference type="SAM" id="MobiDB-lite"/>
    </source>
</evidence>
<evidence type="ECO:0000313" key="2">
    <source>
        <dbReference type="EMBL" id="GAA3625854.1"/>
    </source>
</evidence>
<name>A0ABP7A6G2_9ACTN</name>
<organism evidence="2 3">
    <name type="scientific">Microlunatus ginsengisoli</name>
    <dbReference type="NCBI Taxonomy" id="363863"/>
    <lineage>
        <taxon>Bacteria</taxon>
        <taxon>Bacillati</taxon>
        <taxon>Actinomycetota</taxon>
        <taxon>Actinomycetes</taxon>
        <taxon>Propionibacteriales</taxon>
        <taxon>Propionibacteriaceae</taxon>
        <taxon>Microlunatus</taxon>
    </lineage>
</organism>
<comment type="caution">
    <text evidence="2">The sequence shown here is derived from an EMBL/GenBank/DDBJ whole genome shotgun (WGS) entry which is preliminary data.</text>
</comment>
<dbReference type="EMBL" id="BAABAB010000022">
    <property type="protein sequence ID" value="GAA3625854.1"/>
    <property type="molecule type" value="Genomic_DNA"/>
</dbReference>
<protein>
    <submittedName>
        <fullName evidence="2">Uncharacterized protein</fullName>
    </submittedName>
</protein>
<accession>A0ABP7A6G2</accession>
<evidence type="ECO:0000313" key="3">
    <source>
        <dbReference type="Proteomes" id="UP001501490"/>
    </source>
</evidence>
<reference evidence="3" key="1">
    <citation type="journal article" date="2019" name="Int. J. Syst. Evol. Microbiol.">
        <title>The Global Catalogue of Microorganisms (GCM) 10K type strain sequencing project: providing services to taxonomists for standard genome sequencing and annotation.</title>
        <authorList>
            <consortium name="The Broad Institute Genomics Platform"/>
            <consortium name="The Broad Institute Genome Sequencing Center for Infectious Disease"/>
            <person name="Wu L."/>
            <person name="Ma J."/>
        </authorList>
    </citation>
    <scope>NUCLEOTIDE SEQUENCE [LARGE SCALE GENOMIC DNA]</scope>
    <source>
        <strain evidence="3">JCM 16929</strain>
    </source>
</reference>
<proteinExistence type="predicted"/>
<gene>
    <name evidence="2" type="ORF">GCM10022236_30170</name>
</gene>
<keyword evidence="3" id="KW-1185">Reference proteome</keyword>
<sequence>MDLLKSGSPYGEVVQDGGGAVAEHHGRVELRDGSGNQPPMSVLLGGLGGQRDRVGAAANSLELLGLQQTLDVPAFEAEKVQLTRGLDLLHTYTMRRSGPGVPPLCPIWG</sequence>
<feature type="compositionally biased region" description="Basic and acidic residues" evidence="1">
    <location>
        <begin position="22"/>
        <end position="32"/>
    </location>
</feature>